<reference evidence="2" key="1">
    <citation type="submission" date="2022-06" db="EMBL/GenBank/DDBJ databases">
        <title>Draft genome sequence of Burkholderia glumae strain GR20004 isolated from rice panicle showing bacterial panicle blight.</title>
        <authorList>
            <person name="Choi S.Y."/>
            <person name="Lee Y.H."/>
        </authorList>
    </citation>
    <scope>NUCLEOTIDE SEQUENCE</scope>
    <source>
        <strain evidence="2">GR20004</strain>
        <plasmid evidence="2">unnamed3</plasmid>
    </source>
</reference>
<keyword evidence="2" id="KW-0614">Plasmid</keyword>
<dbReference type="InterPro" id="IPR029039">
    <property type="entry name" value="Flavoprotein-like_sf"/>
</dbReference>
<proteinExistence type="predicted"/>
<dbReference type="InterPro" id="IPR005025">
    <property type="entry name" value="FMN_Rdtase-like_dom"/>
</dbReference>
<dbReference type="Gene3D" id="3.40.50.360">
    <property type="match status" value="1"/>
</dbReference>
<protein>
    <submittedName>
        <fullName evidence="2">NAD(P)H-dependent oxidoreductase</fullName>
    </submittedName>
</protein>
<name>A0ABY5BBK4_BURGL</name>
<gene>
    <name evidence="2" type="ORF">NFI99_14140</name>
</gene>
<dbReference type="PANTHER" id="PTHR30543:SF21">
    <property type="entry name" value="NAD(P)H-DEPENDENT FMN REDUCTASE LOT6"/>
    <property type="match status" value="1"/>
</dbReference>
<evidence type="ECO:0000313" key="3">
    <source>
        <dbReference type="Proteomes" id="UP001056386"/>
    </source>
</evidence>
<dbReference type="InterPro" id="IPR050712">
    <property type="entry name" value="NAD(P)H-dep_reductase"/>
</dbReference>
<geneLocation type="plasmid" evidence="2 3">
    <name>unnamed3</name>
</geneLocation>
<dbReference type="Pfam" id="PF03358">
    <property type="entry name" value="FMN_red"/>
    <property type="match status" value="1"/>
</dbReference>
<accession>A0ABY5BBK4</accession>
<dbReference type="SUPFAM" id="SSF52218">
    <property type="entry name" value="Flavoproteins"/>
    <property type="match status" value="1"/>
</dbReference>
<dbReference type="Proteomes" id="UP001056386">
    <property type="component" value="Plasmid unnamed3"/>
</dbReference>
<dbReference type="EMBL" id="CP099586">
    <property type="protein sequence ID" value="USS44405.1"/>
    <property type="molecule type" value="Genomic_DNA"/>
</dbReference>
<keyword evidence="3" id="KW-1185">Reference proteome</keyword>
<feature type="domain" description="NADPH-dependent FMN reductase-like" evidence="1">
    <location>
        <begin position="3"/>
        <end position="139"/>
    </location>
</feature>
<dbReference type="RefSeq" id="WP_080763649.1">
    <property type="nucleotide sequence ID" value="NZ_CP099586.1"/>
</dbReference>
<dbReference type="PANTHER" id="PTHR30543">
    <property type="entry name" value="CHROMATE REDUCTASE"/>
    <property type="match status" value="1"/>
</dbReference>
<evidence type="ECO:0000313" key="2">
    <source>
        <dbReference type="EMBL" id="USS44405.1"/>
    </source>
</evidence>
<organism evidence="2 3">
    <name type="scientific">Burkholderia glumae</name>
    <name type="common">Pseudomonas glumae</name>
    <dbReference type="NCBI Taxonomy" id="337"/>
    <lineage>
        <taxon>Bacteria</taxon>
        <taxon>Pseudomonadati</taxon>
        <taxon>Pseudomonadota</taxon>
        <taxon>Betaproteobacteria</taxon>
        <taxon>Burkholderiales</taxon>
        <taxon>Burkholderiaceae</taxon>
        <taxon>Burkholderia</taxon>
    </lineage>
</organism>
<evidence type="ECO:0000259" key="1">
    <source>
        <dbReference type="Pfam" id="PF03358"/>
    </source>
</evidence>
<sequence length="180" mass="18800">MVTLLGIAGSLRAASVNRALLQAATRLTPPGASLNLFDGIGALPLFNPDIEDSAPAAVLAFRRALHDADAVVIASPEYAHGVTGVIKNALDWVVGTAEFERKPVALPRTAPRAEHAPAALRETLVVMGAAVVDAASLTIPLSSNRVDDAQILAMPDVVAVLRDMLKTLAEAAIEARRETL</sequence>